<dbReference type="RefSeq" id="WP_013862394.1">
    <property type="nucleotide sequence ID" value="NC_015635.1"/>
</dbReference>
<dbReference type="InterPro" id="IPR015943">
    <property type="entry name" value="WD40/YVTN_repeat-like_dom_sf"/>
</dbReference>
<dbReference type="Gene3D" id="2.130.10.10">
    <property type="entry name" value="YVTN repeat-like/Quinoprotein amine dehydrogenase"/>
    <property type="match status" value="1"/>
</dbReference>
<comment type="similarity">
    <text evidence="1">Belongs to the cycloisomerase 2 family.</text>
</comment>
<dbReference type="HOGENOM" id="CLU_038716_3_2_11"/>
<proteinExistence type="inferred from homology"/>
<dbReference type="EMBL" id="AP012204">
    <property type="protein sequence ID" value="BAK34511.1"/>
    <property type="molecule type" value="Genomic_DNA"/>
</dbReference>
<keyword evidence="3" id="KW-1185">Reference proteome</keyword>
<organism evidence="2 3">
    <name type="scientific">Microlunatus phosphovorus (strain ATCC 700054 / DSM 10555 / JCM 9379 / NBRC 101784 / NCIMB 13414 / VKM Ac-1990 / NM-1)</name>
    <dbReference type="NCBI Taxonomy" id="1032480"/>
    <lineage>
        <taxon>Bacteria</taxon>
        <taxon>Bacillati</taxon>
        <taxon>Actinomycetota</taxon>
        <taxon>Actinomycetes</taxon>
        <taxon>Propionibacteriales</taxon>
        <taxon>Propionibacteriaceae</taxon>
        <taxon>Microlunatus</taxon>
    </lineage>
</organism>
<dbReference type="KEGG" id="mph:MLP_14970"/>
<dbReference type="InterPro" id="IPR050282">
    <property type="entry name" value="Cycloisomerase_2"/>
</dbReference>
<dbReference type="eggNOG" id="COG2706">
    <property type="taxonomic scope" value="Bacteria"/>
</dbReference>
<evidence type="ECO:0008006" key="4">
    <source>
        <dbReference type="Google" id="ProtNLM"/>
    </source>
</evidence>
<evidence type="ECO:0000313" key="2">
    <source>
        <dbReference type="EMBL" id="BAK34511.1"/>
    </source>
</evidence>
<dbReference type="PANTHER" id="PTHR30344:SF1">
    <property type="entry name" value="6-PHOSPHOGLUCONOLACTONASE"/>
    <property type="match status" value="1"/>
</dbReference>
<dbReference type="Proteomes" id="UP000007947">
    <property type="component" value="Chromosome"/>
</dbReference>
<dbReference type="Pfam" id="PF10282">
    <property type="entry name" value="Lactonase"/>
    <property type="match status" value="1"/>
</dbReference>
<protein>
    <recommendedName>
        <fullName evidence="4">6-phosphogluconolactonase</fullName>
    </recommendedName>
</protein>
<dbReference type="PANTHER" id="PTHR30344">
    <property type="entry name" value="6-PHOSPHOGLUCONOLACTONASE-RELATED"/>
    <property type="match status" value="1"/>
</dbReference>
<evidence type="ECO:0000256" key="1">
    <source>
        <dbReference type="ARBA" id="ARBA00005564"/>
    </source>
</evidence>
<reference evidence="2 3" key="1">
    <citation type="submission" date="2011-05" db="EMBL/GenBank/DDBJ databases">
        <title>Whole genome sequence of Microlunatus phosphovorus NM-1.</title>
        <authorList>
            <person name="Hosoyama A."/>
            <person name="Sasaki K."/>
            <person name="Harada T."/>
            <person name="Igarashi R."/>
            <person name="Kawakoshi A."/>
            <person name="Sasagawa M."/>
            <person name="Fukada J."/>
            <person name="Nakamura S."/>
            <person name="Katano Y."/>
            <person name="Hanada S."/>
            <person name="Kamagata Y."/>
            <person name="Nakamura N."/>
            <person name="Yamazaki S."/>
            <person name="Fujita N."/>
        </authorList>
    </citation>
    <scope>NUCLEOTIDE SEQUENCE [LARGE SCALE GENOMIC DNA]</scope>
    <source>
        <strain evidence="3">ATCC 700054 / DSM 10555 / JCM 9379 / NBRC 101784 / NCIMB 13414 / VKM Ac-1990 / NM-1</strain>
    </source>
</reference>
<dbReference type="AlphaFoldDB" id="F5XQL1"/>
<sequence>MSSTSGLRHVFVGGYTAEAGGTATGVTSLLNVGSGRQVQLDPVAVAELRSPTWLVRHPNLPVLLAAGETNPGTLSSLRWNGDGSLTLLSTVEVAGDGACHFAITKDGRHAIVASYVSGIVSVVAIAANGTLAKLGDHLGLVGSGPVTDRQEGPHAHQIVMVGDEILCCDLGGDQIHRLRLTSEGVLYPAHDPIRLPAGSGPRHLVVAQDHLVVALELSGQLWLGKRHGNDWVQADVVPTSTRDGHVQPSGIDTDGSRIYVASRGVDTVAAFDLDPIESTLTPVAEFDCGGVWPRAITLDGGLLWVSNESSHTVAVFEVSPLPPDAPATVLDLPSPTGVVLVHEDSAHQGERMDQ</sequence>
<dbReference type="InterPro" id="IPR019405">
    <property type="entry name" value="Lactonase_7-beta_prop"/>
</dbReference>
<dbReference type="GO" id="GO:0017057">
    <property type="term" value="F:6-phosphogluconolactonase activity"/>
    <property type="evidence" value="ECO:0007669"/>
    <property type="project" value="TreeGrafter"/>
</dbReference>
<evidence type="ECO:0000313" key="3">
    <source>
        <dbReference type="Proteomes" id="UP000007947"/>
    </source>
</evidence>
<name>F5XQL1_MICPN</name>
<accession>F5XQL1</accession>
<gene>
    <name evidence="2" type="ordered locus">MLP_14970</name>
</gene>
<dbReference type="SUPFAM" id="SSF51004">
    <property type="entry name" value="C-terminal (heme d1) domain of cytochrome cd1-nitrite reductase"/>
    <property type="match status" value="1"/>
</dbReference>
<dbReference type="InterPro" id="IPR011048">
    <property type="entry name" value="Haem_d1_sf"/>
</dbReference>
<dbReference type="STRING" id="1032480.MLP_14970"/>